<gene>
    <name evidence="1" type="ORF">Taro_035931</name>
</gene>
<evidence type="ECO:0000313" key="1">
    <source>
        <dbReference type="EMBL" id="MQM03156.1"/>
    </source>
</evidence>
<accession>A0A843W593</accession>
<evidence type="ECO:0000313" key="2">
    <source>
        <dbReference type="Proteomes" id="UP000652761"/>
    </source>
</evidence>
<dbReference type="AlphaFoldDB" id="A0A843W593"/>
<reference evidence="1" key="1">
    <citation type="submission" date="2017-07" db="EMBL/GenBank/DDBJ databases">
        <title>Taro Niue Genome Assembly and Annotation.</title>
        <authorList>
            <person name="Atibalentja N."/>
            <person name="Keating K."/>
            <person name="Fields C.J."/>
        </authorList>
    </citation>
    <scope>NUCLEOTIDE SEQUENCE</scope>
    <source>
        <strain evidence="1">Niue_2</strain>
        <tissue evidence="1">Leaf</tissue>
    </source>
</reference>
<proteinExistence type="predicted"/>
<comment type="caution">
    <text evidence="1">The sequence shown here is derived from an EMBL/GenBank/DDBJ whole genome shotgun (WGS) entry which is preliminary data.</text>
</comment>
<protein>
    <submittedName>
        <fullName evidence="1">Uncharacterized protein</fullName>
    </submittedName>
</protein>
<keyword evidence="2" id="KW-1185">Reference proteome</keyword>
<dbReference type="Proteomes" id="UP000652761">
    <property type="component" value="Unassembled WGS sequence"/>
</dbReference>
<feature type="non-terminal residue" evidence="1">
    <location>
        <position position="1"/>
    </location>
</feature>
<dbReference type="EMBL" id="NMUH01002983">
    <property type="protein sequence ID" value="MQM03156.1"/>
    <property type="molecule type" value="Genomic_DNA"/>
</dbReference>
<sequence>MASSIACEGSSDDFPFSTAERGLRSSSELMASLVASGRSLETSALPAVSGAASAISSWPSVARAISLAPRAASPTTVGTKVVADVSTTATILVGGRGATTTSFGGAGVSSVGVAPVVEAVVSLGTSLSGTSRRGEVPSPATGVSSLPSLLRAKVSAASPVVSCSAPPVLDAAVRATPYLRPSFGPGGAGTSSCFSTELFDPSLSMTSPSSVAILWATSGRAAEGIRGASCSAVPAALRF</sequence>
<organism evidence="1 2">
    <name type="scientific">Colocasia esculenta</name>
    <name type="common">Wild taro</name>
    <name type="synonym">Arum esculentum</name>
    <dbReference type="NCBI Taxonomy" id="4460"/>
    <lineage>
        <taxon>Eukaryota</taxon>
        <taxon>Viridiplantae</taxon>
        <taxon>Streptophyta</taxon>
        <taxon>Embryophyta</taxon>
        <taxon>Tracheophyta</taxon>
        <taxon>Spermatophyta</taxon>
        <taxon>Magnoliopsida</taxon>
        <taxon>Liliopsida</taxon>
        <taxon>Araceae</taxon>
        <taxon>Aroideae</taxon>
        <taxon>Colocasieae</taxon>
        <taxon>Colocasia</taxon>
    </lineage>
</organism>
<name>A0A843W593_COLES</name>